<dbReference type="AlphaFoldDB" id="A0A2S9PQ67"/>
<dbReference type="Pfam" id="PF03861">
    <property type="entry name" value="ANTAR"/>
    <property type="match status" value="1"/>
</dbReference>
<dbReference type="PROSITE" id="PS50921">
    <property type="entry name" value="ANTAR"/>
    <property type="match status" value="1"/>
</dbReference>
<evidence type="ECO:0000259" key="4">
    <source>
        <dbReference type="PROSITE" id="PS50921"/>
    </source>
</evidence>
<evidence type="ECO:0000256" key="2">
    <source>
        <dbReference type="ARBA" id="ARBA00023163"/>
    </source>
</evidence>
<evidence type="ECO:0000256" key="1">
    <source>
        <dbReference type="ARBA" id="ARBA00023015"/>
    </source>
</evidence>
<keyword evidence="1" id="KW-0805">Transcription regulation</keyword>
<dbReference type="Gene3D" id="3.30.450.20">
    <property type="entry name" value="PAS domain"/>
    <property type="match status" value="2"/>
</dbReference>
<evidence type="ECO:0000313" key="6">
    <source>
        <dbReference type="Proteomes" id="UP000239322"/>
    </source>
</evidence>
<dbReference type="SUPFAM" id="SSF55785">
    <property type="entry name" value="PYP-like sensor domain (PAS domain)"/>
    <property type="match status" value="1"/>
</dbReference>
<dbReference type="Gene3D" id="1.10.10.10">
    <property type="entry name" value="Winged helix-like DNA-binding domain superfamily/Winged helix DNA-binding domain"/>
    <property type="match status" value="1"/>
</dbReference>
<sequence>GCPWPARPARDRRRRRAPSAPPAAAADGRALVELAKGILVERLQCGPGEAARQLATLADQSGVPVLELAADILNRTAADRLSDAAQAFLSATAGEDGGPEQSEAGGVSVGVRLRTAESGSLAADDSQAVAESLLEHALAPLGATGVAIWAAGHDASFTLAGHAGFSAEEARRWRYVPPGVATVAQSALHRRGTVWFESLGAGSLPSIGCREEGGRGGRAAVPAGTGGRIVGVLEIRWPHPLGPQPPAVQRQVEALAELCAHTLDTRPRYAPQPAGAFSALEQDVAELIDVVDSLYDPVLLLLPQLDAEGRLADFRIHHANRRFLDPAGRPRSAVTGSLFLEAYPVSAGRSELFETIERVYATGEPFRAERMTLTALVDQVPLEAVADLSVSRYGGAVLFIWRTEDEAARLASLLQHAQRLGRIGGFEENVRSGDITWNQQMHHLHGLPLTAPPIPLEQLPAYAHPDDAVAIGRFLRTLLRHRRPASTAFRLQRPDG</sequence>
<feature type="non-terminal residue" evidence="5">
    <location>
        <position position="1"/>
    </location>
</feature>
<reference evidence="5 6" key="1">
    <citation type="submission" date="2018-03" db="EMBL/GenBank/DDBJ databases">
        <title>Novel Streptomyces sp. from soil.</title>
        <authorList>
            <person name="Tan G.Y.A."/>
            <person name="Lee Z.Y."/>
        </authorList>
    </citation>
    <scope>NUCLEOTIDE SEQUENCE [LARGE SCALE GENOMIC DNA]</scope>
    <source>
        <strain evidence="5 6">ST5x</strain>
    </source>
</reference>
<protein>
    <submittedName>
        <fullName evidence="5">Antitermination regulator</fullName>
    </submittedName>
</protein>
<feature type="domain" description="ANTAR" evidence="4">
    <location>
        <begin position="12"/>
        <end position="73"/>
    </location>
</feature>
<name>A0A2S9PQ67_9ACTN</name>
<dbReference type="GO" id="GO:0003723">
    <property type="term" value="F:RNA binding"/>
    <property type="evidence" value="ECO:0007669"/>
    <property type="project" value="InterPro"/>
</dbReference>
<keyword evidence="2" id="KW-0804">Transcription</keyword>
<dbReference type="InterPro" id="IPR005561">
    <property type="entry name" value="ANTAR"/>
</dbReference>
<comment type="caution">
    <text evidence="5">The sequence shown here is derived from an EMBL/GenBank/DDBJ whole genome shotgun (WGS) entry which is preliminary data.</text>
</comment>
<organism evidence="5 6">
    <name type="scientific">Streptomyces solincola</name>
    <dbReference type="NCBI Taxonomy" id="2100817"/>
    <lineage>
        <taxon>Bacteria</taxon>
        <taxon>Bacillati</taxon>
        <taxon>Actinomycetota</taxon>
        <taxon>Actinomycetes</taxon>
        <taxon>Kitasatosporales</taxon>
        <taxon>Streptomycetaceae</taxon>
        <taxon>Streptomyces</taxon>
    </lineage>
</organism>
<accession>A0A2S9PQ67</accession>
<feature type="non-terminal residue" evidence="5">
    <location>
        <position position="496"/>
    </location>
</feature>
<dbReference type="InterPro" id="IPR036388">
    <property type="entry name" value="WH-like_DNA-bd_sf"/>
</dbReference>
<proteinExistence type="predicted"/>
<dbReference type="InterPro" id="IPR035965">
    <property type="entry name" value="PAS-like_dom_sf"/>
</dbReference>
<dbReference type="Gene3D" id="3.30.450.40">
    <property type="match status" value="1"/>
</dbReference>
<evidence type="ECO:0000256" key="3">
    <source>
        <dbReference type="SAM" id="MobiDB-lite"/>
    </source>
</evidence>
<gene>
    <name evidence="5" type="ORF">C6N75_24975</name>
</gene>
<dbReference type="Proteomes" id="UP000239322">
    <property type="component" value="Unassembled WGS sequence"/>
</dbReference>
<keyword evidence="6" id="KW-1185">Reference proteome</keyword>
<dbReference type="SMART" id="SM01012">
    <property type="entry name" value="ANTAR"/>
    <property type="match status" value="1"/>
</dbReference>
<evidence type="ECO:0000313" key="5">
    <source>
        <dbReference type="EMBL" id="PRH76558.1"/>
    </source>
</evidence>
<feature type="region of interest" description="Disordered" evidence="3">
    <location>
        <begin position="1"/>
        <end position="26"/>
    </location>
</feature>
<dbReference type="InterPro" id="IPR029016">
    <property type="entry name" value="GAF-like_dom_sf"/>
</dbReference>
<dbReference type="OrthoDB" id="7943561at2"/>
<dbReference type="SUPFAM" id="SSF55781">
    <property type="entry name" value="GAF domain-like"/>
    <property type="match status" value="1"/>
</dbReference>
<dbReference type="RefSeq" id="WP_146132667.1">
    <property type="nucleotide sequence ID" value="NZ_PVLV01000479.1"/>
</dbReference>
<dbReference type="EMBL" id="PVLV01000479">
    <property type="protein sequence ID" value="PRH76558.1"/>
    <property type="molecule type" value="Genomic_DNA"/>
</dbReference>